<evidence type="ECO:0000313" key="15">
    <source>
        <dbReference type="Proteomes" id="UP001302429"/>
    </source>
</evidence>
<accession>A0AA97F782</accession>
<gene>
    <name evidence="14" type="primary">fliF</name>
    <name evidence="14" type="ORF">RB602_13085</name>
</gene>
<evidence type="ECO:0000256" key="10">
    <source>
        <dbReference type="SAM" id="MobiDB-lite"/>
    </source>
</evidence>
<dbReference type="PANTHER" id="PTHR30046">
    <property type="entry name" value="FLAGELLAR M-RING PROTEIN"/>
    <property type="match status" value="1"/>
</dbReference>
<reference evidence="14 15" key="1">
    <citation type="submission" date="2023-10" db="EMBL/GenBank/DDBJ databases">
        <title>Complete genome sequence of a Sphingomonadaceae bacterium.</title>
        <authorList>
            <person name="Yan C."/>
        </authorList>
    </citation>
    <scope>NUCLEOTIDE SEQUENCE [LARGE SCALE GENOMIC DNA]</scope>
    <source>
        <strain evidence="14 15">SCSIO 66989</strain>
    </source>
</reference>
<evidence type="ECO:0000256" key="8">
    <source>
        <dbReference type="ARBA" id="ARBA00023143"/>
    </source>
</evidence>
<feature type="domain" description="Flagellar M-ring C-terminal" evidence="13">
    <location>
        <begin position="285"/>
        <end position="448"/>
    </location>
</feature>
<evidence type="ECO:0000256" key="2">
    <source>
        <dbReference type="ARBA" id="ARBA00004651"/>
    </source>
</evidence>
<dbReference type="PIRSF" id="PIRSF004862">
    <property type="entry name" value="FliF"/>
    <property type="match status" value="1"/>
</dbReference>
<dbReference type="InterPro" id="IPR006182">
    <property type="entry name" value="FliF_N_dom"/>
</dbReference>
<dbReference type="InterPro" id="IPR000067">
    <property type="entry name" value="FlgMring_FliF"/>
</dbReference>
<dbReference type="EMBL" id="CP136594">
    <property type="protein sequence ID" value="WOE74766.1"/>
    <property type="molecule type" value="Genomic_DNA"/>
</dbReference>
<keyword evidence="8 9" id="KW-0975">Bacterial flagellum</keyword>
<dbReference type="GO" id="GO:0071973">
    <property type="term" value="P:bacterial-type flagellum-dependent cell motility"/>
    <property type="evidence" value="ECO:0007669"/>
    <property type="project" value="InterPro"/>
</dbReference>
<evidence type="ECO:0000256" key="4">
    <source>
        <dbReference type="ARBA" id="ARBA00022475"/>
    </source>
</evidence>
<dbReference type="PANTHER" id="PTHR30046:SF0">
    <property type="entry name" value="FLAGELLAR M-RING PROTEIN"/>
    <property type="match status" value="1"/>
</dbReference>
<evidence type="ECO:0000256" key="7">
    <source>
        <dbReference type="ARBA" id="ARBA00023136"/>
    </source>
</evidence>
<sequence length="586" mass="62199">MADPIITPGAGAGDSNSALAVQGAQRATPLIPKPAFGSGNLMDRIRALMAQPAFAKALPMMGVVAVLGLAAFAWLALREPPQRDLFRGLPDNDKAAVAAALQSSNIMYQIDSASGALTVSEEDYHTAKMTLAAQGLPRSAPDGDSVVSSLPMGASRAVEGEKLRTAREMDLARSIEAIDAVLSARVHLAVEPPSIFIRDRSAPAASVVLQLAPGGNLGEAQVRAITHLVASSVAGLNVENVSVVDQNGRLLSQDGAEGPMTEAERQLEVRERIEERYRRSLAALLTPMLGADNFVAEVSAEVDFTERQATSESFPADESRVRSEQLSWSAEPTPPTPRGIPGAVNAEPPGETELGEEIDPPAEEAEDAGELKKREEQINRNFELGRQVSVTRDAVGQVERISVAVAVRGPDGKPLPDEELAQIEALVKGAVGFDEKRGDQVAVSSRNFMDIATTETPWYEAGWVAMLVRNISALLVALALIFGIGRPLLRKAGLFKGKAKDGVTEEAAKADTKAEAAAPPSLGAMQTPQLGSNNDQGGTVTLDMITAAQSYQERALLIQNFVKQNPEHAAMVVRDLLRNDQEQANA</sequence>
<evidence type="ECO:0000256" key="3">
    <source>
        <dbReference type="ARBA" id="ARBA00007971"/>
    </source>
</evidence>
<dbReference type="GO" id="GO:0009431">
    <property type="term" value="C:bacterial-type flagellum basal body, MS ring"/>
    <property type="evidence" value="ECO:0007669"/>
    <property type="project" value="InterPro"/>
</dbReference>
<keyword evidence="7 11" id="KW-0472">Membrane</keyword>
<comment type="similarity">
    <text evidence="3 9">Belongs to the FliF family.</text>
</comment>
<organism evidence="14 15">
    <name type="scientific">Alterisphingorhabdus coralli</name>
    <dbReference type="NCBI Taxonomy" id="3071408"/>
    <lineage>
        <taxon>Bacteria</taxon>
        <taxon>Pseudomonadati</taxon>
        <taxon>Pseudomonadota</taxon>
        <taxon>Alphaproteobacteria</taxon>
        <taxon>Sphingomonadales</taxon>
        <taxon>Sphingomonadaceae</taxon>
        <taxon>Alterisphingorhabdus (ex Yan et al. 2024)</taxon>
    </lineage>
</organism>
<dbReference type="Pfam" id="PF08345">
    <property type="entry name" value="YscJ_FliF_C"/>
    <property type="match status" value="1"/>
</dbReference>
<dbReference type="AlphaFoldDB" id="A0AA97F782"/>
<proteinExistence type="inferred from homology"/>
<protein>
    <recommendedName>
        <fullName evidence="9">Flagellar M-ring protein</fullName>
    </recommendedName>
</protein>
<keyword evidence="14" id="KW-0282">Flagellum</keyword>
<evidence type="ECO:0000259" key="12">
    <source>
        <dbReference type="Pfam" id="PF01514"/>
    </source>
</evidence>
<dbReference type="GO" id="GO:0003774">
    <property type="term" value="F:cytoskeletal motor activity"/>
    <property type="evidence" value="ECO:0007669"/>
    <property type="project" value="InterPro"/>
</dbReference>
<comment type="function">
    <text evidence="9">The M ring may be actively involved in energy transduction.</text>
</comment>
<dbReference type="PRINTS" id="PR01009">
    <property type="entry name" value="FLGMRINGFLIF"/>
</dbReference>
<name>A0AA97F782_9SPHN</name>
<comment type="subcellular location">
    <subcellularLocation>
        <location evidence="1 9">Bacterial flagellum basal body</location>
    </subcellularLocation>
    <subcellularLocation>
        <location evidence="2">Cell membrane</location>
        <topology evidence="2">Multi-pass membrane protein</topology>
    </subcellularLocation>
</comment>
<evidence type="ECO:0000313" key="14">
    <source>
        <dbReference type="EMBL" id="WOE74766.1"/>
    </source>
</evidence>
<keyword evidence="14" id="KW-0969">Cilium</keyword>
<evidence type="ECO:0000256" key="1">
    <source>
        <dbReference type="ARBA" id="ARBA00004117"/>
    </source>
</evidence>
<dbReference type="Pfam" id="PF01514">
    <property type="entry name" value="YscJ_FliF"/>
    <property type="match status" value="1"/>
</dbReference>
<dbReference type="InterPro" id="IPR043427">
    <property type="entry name" value="YscJ/FliF"/>
</dbReference>
<keyword evidence="6 11" id="KW-1133">Transmembrane helix</keyword>
<evidence type="ECO:0000256" key="11">
    <source>
        <dbReference type="SAM" id="Phobius"/>
    </source>
</evidence>
<dbReference type="KEGG" id="acoa:RB602_13085"/>
<feature type="domain" description="Flagellar M-ring N-terminal" evidence="12">
    <location>
        <begin position="79"/>
        <end position="253"/>
    </location>
</feature>
<dbReference type="RefSeq" id="WP_317081084.1">
    <property type="nucleotide sequence ID" value="NZ_CP136594.1"/>
</dbReference>
<dbReference type="GO" id="GO:0005886">
    <property type="term" value="C:plasma membrane"/>
    <property type="evidence" value="ECO:0007669"/>
    <property type="project" value="UniProtKB-SubCell"/>
</dbReference>
<dbReference type="Gene3D" id="3.30.300.30">
    <property type="match status" value="1"/>
</dbReference>
<keyword evidence="4" id="KW-1003">Cell membrane</keyword>
<feature type="region of interest" description="Disordered" evidence="10">
    <location>
        <begin position="306"/>
        <end position="372"/>
    </location>
</feature>
<dbReference type="InterPro" id="IPR045851">
    <property type="entry name" value="AMP-bd_C_sf"/>
</dbReference>
<dbReference type="NCBIfam" id="TIGR00206">
    <property type="entry name" value="fliF"/>
    <property type="match status" value="1"/>
</dbReference>
<evidence type="ECO:0000256" key="6">
    <source>
        <dbReference type="ARBA" id="ARBA00022989"/>
    </source>
</evidence>
<keyword evidence="15" id="KW-1185">Reference proteome</keyword>
<dbReference type="Proteomes" id="UP001302429">
    <property type="component" value="Chromosome"/>
</dbReference>
<evidence type="ECO:0000256" key="9">
    <source>
        <dbReference type="PIRNR" id="PIRNR004862"/>
    </source>
</evidence>
<keyword evidence="14" id="KW-0966">Cell projection</keyword>
<evidence type="ECO:0000259" key="13">
    <source>
        <dbReference type="Pfam" id="PF08345"/>
    </source>
</evidence>
<feature type="transmembrane region" description="Helical" evidence="11">
    <location>
        <begin position="53"/>
        <end position="77"/>
    </location>
</feature>
<keyword evidence="5 11" id="KW-0812">Transmembrane</keyword>
<feature type="compositionally biased region" description="Acidic residues" evidence="10">
    <location>
        <begin position="353"/>
        <end position="368"/>
    </location>
</feature>
<dbReference type="InterPro" id="IPR013556">
    <property type="entry name" value="Flag_M-ring_C"/>
</dbReference>
<evidence type="ECO:0000256" key="5">
    <source>
        <dbReference type="ARBA" id="ARBA00022692"/>
    </source>
</evidence>